<proteinExistence type="predicted"/>
<dbReference type="Proteomes" id="UP000479190">
    <property type="component" value="Unassembled WGS sequence"/>
</dbReference>
<reference evidence="2 3" key="1">
    <citation type="submission" date="2020-02" db="EMBL/GenBank/DDBJ databases">
        <authorList>
            <person name="Ferguson B K."/>
        </authorList>
    </citation>
    <scope>NUCLEOTIDE SEQUENCE [LARGE SCALE GENOMIC DNA]</scope>
</reference>
<name>A0A6H5HXE9_9HYME</name>
<keyword evidence="1" id="KW-0812">Transmembrane</keyword>
<dbReference type="EMBL" id="CADCXV010000225">
    <property type="protein sequence ID" value="CAB0028955.1"/>
    <property type="molecule type" value="Genomic_DNA"/>
</dbReference>
<keyword evidence="1" id="KW-1133">Transmembrane helix</keyword>
<accession>A0A6H5HXE9</accession>
<sequence>MYSCTYYVVEGKCTRVYLCYLAQGQRRTACELELRSLAEADDDDSRPAAAAAAAARVRGLFIYLTRQNSSKQLRVFSVEDTHRTRSDVFSFWYIMGINLSLSYLLEYMGIGARELFDSIHRWSIVNSQSEKYKYESRVIFICINVWNDGPAYLLLCSMNFMRYRFFVLLLLHLQHFTYLKQKNIEIDRVKHEKKAAHGYVTMTKLVADRSFALRFLIILSHRELDAEEFAVLDEEFHFYPVIAAHRARRIGGGSRNTIEKTERAEKARAHLSCSSIDRCGGGGAG</sequence>
<feature type="transmembrane region" description="Helical" evidence="1">
    <location>
        <begin position="91"/>
        <end position="110"/>
    </location>
</feature>
<organism evidence="2 3">
    <name type="scientific">Trichogramma brassicae</name>
    <dbReference type="NCBI Taxonomy" id="86971"/>
    <lineage>
        <taxon>Eukaryota</taxon>
        <taxon>Metazoa</taxon>
        <taxon>Ecdysozoa</taxon>
        <taxon>Arthropoda</taxon>
        <taxon>Hexapoda</taxon>
        <taxon>Insecta</taxon>
        <taxon>Pterygota</taxon>
        <taxon>Neoptera</taxon>
        <taxon>Endopterygota</taxon>
        <taxon>Hymenoptera</taxon>
        <taxon>Apocrita</taxon>
        <taxon>Proctotrupomorpha</taxon>
        <taxon>Chalcidoidea</taxon>
        <taxon>Trichogrammatidae</taxon>
        <taxon>Trichogramma</taxon>
    </lineage>
</organism>
<keyword evidence="3" id="KW-1185">Reference proteome</keyword>
<protein>
    <submittedName>
        <fullName evidence="2">Uncharacterized protein</fullName>
    </submittedName>
</protein>
<keyword evidence="1" id="KW-0472">Membrane</keyword>
<evidence type="ECO:0000313" key="3">
    <source>
        <dbReference type="Proteomes" id="UP000479190"/>
    </source>
</evidence>
<evidence type="ECO:0000313" key="2">
    <source>
        <dbReference type="EMBL" id="CAB0028955.1"/>
    </source>
</evidence>
<gene>
    <name evidence="2" type="ORF">TBRA_LOCUS1062</name>
</gene>
<evidence type="ECO:0000256" key="1">
    <source>
        <dbReference type="SAM" id="Phobius"/>
    </source>
</evidence>
<dbReference type="AlphaFoldDB" id="A0A6H5HXE9"/>